<dbReference type="EMBL" id="QFPO01000004">
    <property type="protein sequence ID" value="PZQ17438.1"/>
    <property type="molecule type" value="Genomic_DNA"/>
</dbReference>
<comment type="caution">
    <text evidence="3">The sequence shown here is derived from an EMBL/GenBank/DDBJ whole genome shotgun (WGS) entry which is preliminary data.</text>
</comment>
<organism evidence="3 4">
    <name type="scientific">Rhodanobacter denitrificans</name>
    <dbReference type="NCBI Taxonomy" id="666685"/>
    <lineage>
        <taxon>Bacteria</taxon>
        <taxon>Pseudomonadati</taxon>
        <taxon>Pseudomonadota</taxon>
        <taxon>Gammaproteobacteria</taxon>
        <taxon>Lysobacterales</taxon>
        <taxon>Rhodanobacteraceae</taxon>
        <taxon>Rhodanobacter</taxon>
    </lineage>
</organism>
<dbReference type="InterPro" id="IPR025392">
    <property type="entry name" value="DUF4124"/>
</dbReference>
<evidence type="ECO:0000313" key="3">
    <source>
        <dbReference type="EMBL" id="PZQ17438.1"/>
    </source>
</evidence>
<evidence type="ECO:0000259" key="2">
    <source>
        <dbReference type="Pfam" id="PF13511"/>
    </source>
</evidence>
<dbReference type="Pfam" id="PF13511">
    <property type="entry name" value="DUF4124"/>
    <property type="match status" value="1"/>
</dbReference>
<evidence type="ECO:0000256" key="1">
    <source>
        <dbReference type="SAM" id="SignalP"/>
    </source>
</evidence>
<gene>
    <name evidence="3" type="ORF">DI564_06455</name>
</gene>
<keyword evidence="1" id="KW-0732">Signal</keyword>
<evidence type="ECO:0000313" key="4">
    <source>
        <dbReference type="Proteomes" id="UP000249046"/>
    </source>
</evidence>
<dbReference type="Proteomes" id="UP000249046">
    <property type="component" value="Unassembled WGS sequence"/>
</dbReference>
<protein>
    <submittedName>
        <fullName evidence="3">DUF4124 domain-containing protein</fullName>
    </submittedName>
</protein>
<feature type="domain" description="DUF4124" evidence="2">
    <location>
        <begin position="37"/>
        <end position="89"/>
    </location>
</feature>
<name>A0A2W5KPN4_9GAMM</name>
<reference evidence="3 4" key="1">
    <citation type="submission" date="2017-08" db="EMBL/GenBank/DDBJ databases">
        <title>Infants hospitalized years apart are colonized by the same room-sourced microbial strains.</title>
        <authorList>
            <person name="Brooks B."/>
            <person name="Olm M.R."/>
            <person name="Firek B.A."/>
            <person name="Baker R."/>
            <person name="Thomas B.C."/>
            <person name="Morowitz M.J."/>
            <person name="Banfield J.F."/>
        </authorList>
    </citation>
    <scope>NUCLEOTIDE SEQUENCE [LARGE SCALE GENOMIC DNA]</scope>
    <source>
        <strain evidence="3">S2_005_003_R2_42</strain>
    </source>
</reference>
<feature type="signal peptide" evidence="1">
    <location>
        <begin position="1"/>
        <end position="26"/>
    </location>
</feature>
<proteinExistence type="predicted"/>
<accession>A0A2W5KPN4</accession>
<feature type="chain" id="PRO_5016100421" evidence="1">
    <location>
        <begin position="27"/>
        <end position="221"/>
    </location>
</feature>
<sequence length="221" mass="24857">MDMASYRGIASALLCILLAAAQSAAAQRSKLPDHNRYKWRDAEGKLHYADVPTSEAIRLGYEVISPQGIVIRRVERAKTAEELTAARAAQAKAQADLQEAALRSRSDSQMLIAFPNEADLLRTQQQQLDLLDQTIKAARISLRSQEGTLADQLAHADELEQAGKPVPINLTNRILDLREQIDTHRKLIARKEQERVETAERFEADAAHYRKLKLAQEEQQR</sequence>
<dbReference type="AlphaFoldDB" id="A0A2W5KPN4"/>